<evidence type="ECO:0000256" key="1">
    <source>
        <dbReference type="ARBA" id="ARBA00004613"/>
    </source>
</evidence>
<evidence type="ECO:0000256" key="6">
    <source>
        <dbReference type="ARBA" id="ARBA00022737"/>
    </source>
</evidence>
<dbReference type="PhylomeDB" id="T1JHR6"/>
<keyword evidence="6" id="KW-0677">Repeat</keyword>
<dbReference type="InterPro" id="IPR000436">
    <property type="entry name" value="Sushi_SCR_CCP_dom"/>
</dbReference>
<keyword evidence="2" id="KW-0964">Secreted</keyword>
<keyword evidence="22" id="KW-1185">Reference proteome</keyword>
<evidence type="ECO:0000256" key="8">
    <source>
        <dbReference type="ARBA" id="ARBA00022820"/>
    </source>
</evidence>
<dbReference type="InterPro" id="IPR002049">
    <property type="entry name" value="LE_dom"/>
</dbReference>
<dbReference type="SMART" id="SM00032">
    <property type="entry name" value="CCP"/>
    <property type="match status" value="5"/>
</dbReference>
<dbReference type="Gene3D" id="2.40.10.10">
    <property type="entry name" value="Trypsin-like serine proteases"/>
    <property type="match status" value="1"/>
</dbReference>
<keyword evidence="4 16" id="KW-0645">Protease</keyword>
<dbReference type="Pfam" id="PF07974">
    <property type="entry name" value="EGF_2"/>
    <property type="match status" value="1"/>
</dbReference>
<feature type="disulfide bond" evidence="14">
    <location>
        <begin position="141"/>
        <end position="150"/>
    </location>
</feature>
<feature type="domain" description="Sushi" evidence="20">
    <location>
        <begin position="224"/>
        <end position="280"/>
    </location>
</feature>
<protein>
    <recommendedName>
        <fullName evidence="13">limulus clotting factor C</fullName>
        <ecNumber evidence="13">3.4.21.84</ecNumber>
    </recommendedName>
</protein>
<feature type="domain" description="Sushi" evidence="20">
    <location>
        <begin position="154"/>
        <end position="214"/>
    </location>
</feature>
<feature type="signal peptide" evidence="17">
    <location>
        <begin position="1"/>
        <end position="36"/>
    </location>
</feature>
<dbReference type="PROSITE" id="PS50240">
    <property type="entry name" value="TRYPSIN_DOM"/>
    <property type="match status" value="1"/>
</dbReference>
<dbReference type="Gene3D" id="2.10.25.10">
    <property type="entry name" value="Laminin"/>
    <property type="match status" value="1"/>
</dbReference>
<comment type="subcellular location">
    <subcellularLocation>
        <location evidence="1">Secreted</location>
    </subcellularLocation>
</comment>
<dbReference type="SMART" id="SM00181">
    <property type="entry name" value="EGF"/>
    <property type="match status" value="2"/>
</dbReference>
<feature type="chain" id="PRO_5004590577" description="limulus clotting factor C" evidence="17">
    <location>
        <begin position="37"/>
        <end position="788"/>
    </location>
</feature>
<keyword evidence="5 17" id="KW-0732">Signal</keyword>
<dbReference type="InterPro" id="IPR013111">
    <property type="entry name" value="EGF_extracell"/>
</dbReference>
<evidence type="ECO:0000256" key="3">
    <source>
        <dbReference type="ARBA" id="ARBA00022659"/>
    </source>
</evidence>
<proteinExistence type="predicted"/>
<dbReference type="InterPro" id="IPR000742">
    <property type="entry name" value="EGF"/>
</dbReference>
<dbReference type="Pfam" id="PF00089">
    <property type="entry name" value="Trypsin"/>
    <property type="match status" value="1"/>
</dbReference>
<dbReference type="PROSITE" id="PS00134">
    <property type="entry name" value="TRYPSIN_HIS"/>
    <property type="match status" value="1"/>
</dbReference>
<dbReference type="Pfam" id="PF00084">
    <property type="entry name" value="Sushi"/>
    <property type="match status" value="5"/>
</dbReference>
<dbReference type="InterPro" id="IPR033116">
    <property type="entry name" value="TRYPSIN_SER"/>
</dbReference>
<dbReference type="InterPro" id="IPR018114">
    <property type="entry name" value="TRYPSIN_HIS"/>
</dbReference>
<dbReference type="InterPro" id="IPR001254">
    <property type="entry name" value="Trypsin_dom"/>
</dbReference>
<dbReference type="eggNOG" id="KOG4297">
    <property type="taxonomic scope" value="Eukaryota"/>
</dbReference>
<reference evidence="22" key="1">
    <citation type="submission" date="2011-05" db="EMBL/GenBank/DDBJ databases">
        <authorList>
            <person name="Richards S.R."/>
            <person name="Qu J."/>
            <person name="Jiang H."/>
            <person name="Jhangiani S.N."/>
            <person name="Agravi P."/>
            <person name="Goodspeed R."/>
            <person name="Gross S."/>
            <person name="Mandapat C."/>
            <person name="Jackson L."/>
            <person name="Mathew T."/>
            <person name="Pu L."/>
            <person name="Thornton R."/>
            <person name="Saada N."/>
            <person name="Wilczek-Boney K.B."/>
            <person name="Lee S."/>
            <person name="Kovar C."/>
            <person name="Wu Y."/>
            <person name="Scherer S.E."/>
            <person name="Worley K.C."/>
            <person name="Muzny D.M."/>
            <person name="Gibbs R."/>
        </authorList>
    </citation>
    <scope>NUCLEOTIDE SEQUENCE</scope>
    <source>
        <strain evidence="22">Brora</strain>
    </source>
</reference>
<dbReference type="eggNOG" id="KOG3627">
    <property type="taxonomic scope" value="Eukaryota"/>
</dbReference>
<feature type="disulfide bond" evidence="15">
    <location>
        <begin position="381"/>
        <end position="408"/>
    </location>
</feature>
<keyword evidence="10 14" id="KW-1015">Disulfide bond</keyword>
<dbReference type="STRING" id="126957.T1JHR6"/>
<dbReference type="PANTHER" id="PTHR46393:SF7">
    <property type="entry name" value="COMPLEMENT C2"/>
    <property type="match status" value="1"/>
</dbReference>
<evidence type="ECO:0000256" key="12">
    <source>
        <dbReference type="ARBA" id="ARBA00052079"/>
    </source>
</evidence>
<dbReference type="FunFam" id="2.40.10.10:FF:000120">
    <property type="entry name" value="Putative serine protease"/>
    <property type="match status" value="1"/>
</dbReference>
<dbReference type="PANTHER" id="PTHR46393">
    <property type="entry name" value="SUSHI DOMAIN-CONTAINING PROTEIN"/>
    <property type="match status" value="1"/>
</dbReference>
<evidence type="ECO:0000256" key="13">
    <source>
        <dbReference type="ARBA" id="ARBA00066707"/>
    </source>
</evidence>
<evidence type="ECO:0000256" key="17">
    <source>
        <dbReference type="SAM" id="SignalP"/>
    </source>
</evidence>
<dbReference type="GO" id="GO:0006508">
    <property type="term" value="P:proteolysis"/>
    <property type="evidence" value="ECO:0007669"/>
    <property type="project" value="UniProtKB-KW"/>
</dbReference>
<organism evidence="21 22">
    <name type="scientific">Strigamia maritima</name>
    <name type="common">European centipede</name>
    <name type="synonym">Geophilus maritimus</name>
    <dbReference type="NCBI Taxonomy" id="126957"/>
    <lineage>
        <taxon>Eukaryota</taxon>
        <taxon>Metazoa</taxon>
        <taxon>Ecdysozoa</taxon>
        <taxon>Arthropoda</taxon>
        <taxon>Myriapoda</taxon>
        <taxon>Chilopoda</taxon>
        <taxon>Pleurostigmophora</taxon>
        <taxon>Geophilomorpha</taxon>
        <taxon>Linotaeniidae</taxon>
        <taxon>Strigamia</taxon>
    </lineage>
</organism>
<comment type="catalytic activity">
    <reaction evidence="12">
        <text>Selective cleavage of 103-Arg-|-Ser-104 and 124-Ile-|-Ile-125 bonds in Limulus clotting factor B to form activated factor B. Cleavage of -Pro-Arg-|-Xaa- bonds in synthetic substrates.</text>
        <dbReference type="EC" id="3.4.21.84"/>
    </reaction>
</comment>
<evidence type="ECO:0000313" key="21">
    <source>
        <dbReference type="EnsemblMetazoa" id="SMAR013397-PA"/>
    </source>
</evidence>
<evidence type="ECO:0000313" key="22">
    <source>
        <dbReference type="Proteomes" id="UP000014500"/>
    </source>
</evidence>
<dbReference type="SUPFAM" id="SSF57535">
    <property type="entry name" value="Complement control module/SCR domain"/>
    <property type="match status" value="4"/>
</dbReference>
<dbReference type="GO" id="GO:0005576">
    <property type="term" value="C:extracellular region"/>
    <property type="evidence" value="ECO:0007669"/>
    <property type="project" value="UniProtKB-SubCell"/>
</dbReference>
<dbReference type="EC" id="3.4.21.84" evidence="13"/>
<keyword evidence="9 16" id="KW-0720">Serine protease</keyword>
<dbReference type="InterPro" id="IPR035976">
    <property type="entry name" value="Sushi/SCR/CCP_sf"/>
</dbReference>
<dbReference type="Gene3D" id="2.10.70.10">
    <property type="entry name" value="Complement Module, domain 1"/>
    <property type="match status" value="5"/>
</dbReference>
<keyword evidence="3 15" id="KW-0768">Sushi</keyword>
<dbReference type="PROSITE" id="PS01186">
    <property type="entry name" value="EGF_2"/>
    <property type="match status" value="1"/>
</dbReference>
<keyword evidence="8" id="KW-0353">Hemolymph clotting</keyword>
<dbReference type="InterPro" id="IPR001314">
    <property type="entry name" value="Peptidase_S1A"/>
</dbReference>
<feature type="disulfide bond" evidence="15">
    <location>
        <begin position="251"/>
        <end position="278"/>
    </location>
</feature>
<evidence type="ECO:0000256" key="16">
    <source>
        <dbReference type="RuleBase" id="RU363034"/>
    </source>
</evidence>
<evidence type="ECO:0000256" key="2">
    <source>
        <dbReference type="ARBA" id="ARBA00022525"/>
    </source>
</evidence>
<evidence type="ECO:0000256" key="7">
    <source>
        <dbReference type="ARBA" id="ARBA00022801"/>
    </source>
</evidence>
<name>T1JHR6_STRMM</name>
<evidence type="ECO:0000259" key="20">
    <source>
        <dbReference type="PROSITE" id="PS50923"/>
    </source>
</evidence>
<dbReference type="SMART" id="SM00020">
    <property type="entry name" value="Tryp_SPc"/>
    <property type="match status" value="1"/>
</dbReference>
<reference evidence="21" key="2">
    <citation type="submission" date="2015-02" db="UniProtKB">
        <authorList>
            <consortium name="EnsemblMetazoa"/>
        </authorList>
    </citation>
    <scope>IDENTIFICATION</scope>
</reference>
<keyword evidence="14" id="KW-0245">EGF-like domain</keyword>
<comment type="caution">
    <text evidence="14">Lacks conserved residue(s) required for the propagation of feature annotation.</text>
</comment>
<dbReference type="PROSITE" id="PS50026">
    <property type="entry name" value="EGF_3"/>
    <property type="match status" value="1"/>
</dbReference>
<evidence type="ECO:0000259" key="18">
    <source>
        <dbReference type="PROSITE" id="PS50026"/>
    </source>
</evidence>
<dbReference type="CDD" id="cd00190">
    <property type="entry name" value="Tryp_SPc"/>
    <property type="match status" value="1"/>
</dbReference>
<dbReference type="PRINTS" id="PR00722">
    <property type="entry name" value="CHYMOTRYPSIN"/>
</dbReference>
<evidence type="ECO:0000256" key="9">
    <source>
        <dbReference type="ARBA" id="ARBA00022825"/>
    </source>
</evidence>
<feature type="disulfide bond" evidence="15">
    <location>
        <begin position="156"/>
        <end position="199"/>
    </location>
</feature>
<dbReference type="EMBL" id="JH431872">
    <property type="status" value="NOT_ANNOTATED_CDS"/>
    <property type="molecule type" value="Genomic_DNA"/>
</dbReference>
<dbReference type="PROSITE" id="PS00135">
    <property type="entry name" value="TRYPSIN_SER"/>
    <property type="match status" value="1"/>
</dbReference>
<keyword evidence="11" id="KW-0325">Glycoprotein</keyword>
<dbReference type="OMA" id="CNITHIR"/>
<evidence type="ECO:0000259" key="19">
    <source>
        <dbReference type="PROSITE" id="PS50240"/>
    </source>
</evidence>
<accession>T1JHR6</accession>
<feature type="disulfide bond" evidence="15">
    <location>
        <begin position="185"/>
        <end position="212"/>
    </location>
</feature>
<evidence type="ECO:0000256" key="5">
    <source>
        <dbReference type="ARBA" id="ARBA00022729"/>
    </source>
</evidence>
<dbReference type="CDD" id="cd00055">
    <property type="entry name" value="EGF_Lam"/>
    <property type="match status" value="1"/>
</dbReference>
<dbReference type="HOGENOM" id="CLU_356157_0_0_1"/>
<dbReference type="CDD" id="cd00033">
    <property type="entry name" value="CCP"/>
    <property type="match status" value="5"/>
</dbReference>
<dbReference type="PROSITE" id="PS50923">
    <property type="entry name" value="SUSHI"/>
    <property type="match status" value="5"/>
</dbReference>
<dbReference type="Proteomes" id="UP000014500">
    <property type="component" value="Unassembled WGS sequence"/>
</dbReference>
<dbReference type="EnsemblMetazoa" id="SMAR013397-RA">
    <property type="protein sequence ID" value="SMAR013397-PA"/>
    <property type="gene ID" value="SMAR013397"/>
</dbReference>
<dbReference type="InterPro" id="IPR009003">
    <property type="entry name" value="Peptidase_S1_PA"/>
</dbReference>
<dbReference type="PROSITE" id="PS00022">
    <property type="entry name" value="EGF_1"/>
    <property type="match status" value="1"/>
</dbReference>
<feature type="domain" description="EGF-like" evidence="18">
    <location>
        <begin position="124"/>
        <end position="151"/>
    </location>
</feature>
<feature type="domain" description="Sushi" evidence="20">
    <location>
        <begin position="347"/>
        <end position="410"/>
    </location>
</feature>
<feature type="domain" description="Sushi" evidence="20">
    <location>
        <begin position="282"/>
        <end position="344"/>
    </location>
</feature>
<evidence type="ECO:0000256" key="14">
    <source>
        <dbReference type="PROSITE-ProRule" id="PRU00076"/>
    </source>
</evidence>
<keyword evidence="7 16" id="KW-0378">Hydrolase</keyword>
<feature type="domain" description="Sushi" evidence="20">
    <location>
        <begin position="456"/>
        <end position="517"/>
    </location>
</feature>
<dbReference type="GO" id="GO:0042381">
    <property type="term" value="P:hemolymph coagulation"/>
    <property type="evidence" value="ECO:0007669"/>
    <property type="project" value="UniProtKB-KW"/>
</dbReference>
<sequence length="788" mass="86230">MPYKTGNEKVSFRSVYMTGFQLSLFLLLSLTPSFDAGPVDLGLCQPRLLACQCGQGNSYPIYMQIPQCTKFYRWKPNCADCKDVPSDSELCAVFSNCLDCEPDIKQCLRCPAGRYGTWCTGVCSVCANGGICNRDTGRCDCPEGFTGIQCEETKGCLAPHSHIIGGEVIDWTQQYLPGAAVTYKCNEGFEMQGIPTLYCLENGFWNLHPPTCIPSAISTSPPTIDCERQNEDILHGSVNHDPQSKMLTYSCINGYELIGDALRICAPDGNWTGTEPECVKIITCDLPPIPASTHFTVSTQSRTNLAIGTRVDLSCQPDFVLLGDDSIVCRVDGTWSASPPNCVHQDHTCTHPGNFVNGEIRVAGDRSSSAFIIGATIHFTCHPLNYLSGDSSITCNINNTWSGTVPTCIKVITCPPIETIHSGHVNIFAPSTDSSSTFQVSGNSSVTSRIGFVPRFRGGLPTQSTRALTVQLPKGHHHIGTRASFSCISRYYDLVGSKLRSCMPTGEWSGRPAACIPECGRSSGPRIPLITHGTPSVMGQWPWQVGIARRLEEDNPLGDWFIMCGGSVISESLVLTAAHCVTHSGTNVMVPNDEFRLYFGKYFRNDSRDDEQVQVRSVSEIHVHPDFEPSTFESDIALIRVEPEITFTSRVQPVCLPSENDGDDRLAEGRQGTVIGWGMKEDSTYSDILQHVQVPVVPGQQCQKDYRKIGVPIVVSSNMICAGNETGGFDSCNGDSGGPFVFPTHSQSDRWVLEGIVSWGSPFGCGNERQYGGYARVRRFTNWIEHFI</sequence>
<evidence type="ECO:0000256" key="4">
    <source>
        <dbReference type="ARBA" id="ARBA00022670"/>
    </source>
</evidence>
<evidence type="ECO:0000256" key="11">
    <source>
        <dbReference type="ARBA" id="ARBA00023180"/>
    </source>
</evidence>
<dbReference type="GO" id="GO:0004252">
    <property type="term" value="F:serine-type endopeptidase activity"/>
    <property type="evidence" value="ECO:0007669"/>
    <property type="project" value="InterPro"/>
</dbReference>
<evidence type="ECO:0000256" key="10">
    <source>
        <dbReference type="ARBA" id="ARBA00023157"/>
    </source>
</evidence>
<feature type="domain" description="Peptidase S1" evidence="19">
    <location>
        <begin position="530"/>
        <end position="788"/>
    </location>
</feature>
<dbReference type="SUPFAM" id="SSF50494">
    <property type="entry name" value="Trypsin-like serine proteases"/>
    <property type="match status" value="1"/>
</dbReference>
<dbReference type="InterPro" id="IPR043504">
    <property type="entry name" value="Peptidase_S1_PA_chymotrypsin"/>
</dbReference>
<dbReference type="AlphaFoldDB" id="T1JHR6"/>
<feature type="disulfide bond" evidence="15">
    <location>
        <begin position="315"/>
        <end position="342"/>
    </location>
</feature>
<evidence type="ECO:0000256" key="15">
    <source>
        <dbReference type="PROSITE-ProRule" id="PRU00302"/>
    </source>
</evidence>